<reference evidence="1 2" key="1">
    <citation type="submission" date="2017-05" db="EMBL/GenBank/DDBJ databases">
        <authorList>
            <person name="Blom J."/>
        </authorList>
    </citation>
    <scope>NUCLEOTIDE SEQUENCE [LARGE SCALE GENOMIC DNA]</scope>
    <source>
        <strain evidence="1">PD885</strain>
    </source>
</reference>
<proteinExistence type="predicted"/>
<name>A0ABY1RUL9_9XANT</name>
<evidence type="ECO:0000313" key="1">
    <source>
        <dbReference type="EMBL" id="SMR00980.1"/>
    </source>
</evidence>
<gene>
    <name evidence="1" type="ORF">PD885_03760</name>
</gene>
<protein>
    <submittedName>
        <fullName evidence="1">Uncharacterized protein</fullName>
    </submittedName>
</protein>
<dbReference type="EMBL" id="LT853882">
    <property type="protein sequence ID" value="SMR00980.1"/>
    <property type="molecule type" value="Genomic_DNA"/>
</dbReference>
<keyword evidence="2" id="KW-1185">Reference proteome</keyword>
<dbReference type="Proteomes" id="UP000195877">
    <property type="component" value="Chromosome 1"/>
</dbReference>
<organism evidence="1 2">
    <name type="scientific">Xanthomonas fragariae</name>
    <dbReference type="NCBI Taxonomy" id="48664"/>
    <lineage>
        <taxon>Bacteria</taxon>
        <taxon>Pseudomonadati</taxon>
        <taxon>Pseudomonadota</taxon>
        <taxon>Gammaproteobacteria</taxon>
        <taxon>Lysobacterales</taxon>
        <taxon>Lysobacteraceae</taxon>
        <taxon>Xanthomonas</taxon>
    </lineage>
</organism>
<sequence>MGLRGAGVATIQEAHGRTGLLIPSASDLHRLCCTAGTVSVPPGDDRMMHATIEQ</sequence>
<evidence type="ECO:0000313" key="2">
    <source>
        <dbReference type="Proteomes" id="UP000195877"/>
    </source>
</evidence>
<accession>A0ABY1RUL9</accession>